<evidence type="ECO:0000313" key="2">
    <source>
        <dbReference type="EMBL" id="KMO71881.1"/>
    </source>
</evidence>
<dbReference type="AlphaFoldDB" id="A0A0J6YG75"/>
<feature type="compositionally biased region" description="Basic residues" evidence="1">
    <location>
        <begin position="227"/>
        <end position="236"/>
    </location>
</feature>
<dbReference type="Proteomes" id="UP000036313">
    <property type="component" value="Unassembled WGS sequence"/>
</dbReference>
<feature type="region of interest" description="Disordered" evidence="1">
    <location>
        <begin position="215"/>
        <end position="236"/>
    </location>
</feature>
<evidence type="ECO:0000256" key="1">
    <source>
        <dbReference type="SAM" id="MobiDB-lite"/>
    </source>
</evidence>
<gene>
    <name evidence="2" type="ORF">MOBUDSM44075_04167</name>
</gene>
<proteinExistence type="predicted"/>
<sequence length="236" mass="24619">MTVRPEGPPYVRAHGRGAWLTSRSNRHARTSGIAVGAPTACLAVNVRAPGCGCEMWVHTDRCHGRASVALSADSDWSSQSRSTATGAAPACLASICPWSSSSSVGTACTEKRCDIAGALSTSTLTSLSCPARSVASCSSAGLTIRHGPHQVAHRSTSTGTDDFSTTSSKSASPACVIHGSHWWQLAHRGFPAAAAGALLRFPQCGHVRMFVSMTYPSVSPPGPVPNSRRRVRRSPP</sequence>
<organism evidence="2 3">
    <name type="scientific">Mycolicibacterium obuense</name>
    <dbReference type="NCBI Taxonomy" id="1807"/>
    <lineage>
        <taxon>Bacteria</taxon>
        <taxon>Bacillati</taxon>
        <taxon>Actinomycetota</taxon>
        <taxon>Actinomycetes</taxon>
        <taxon>Mycobacteriales</taxon>
        <taxon>Mycobacteriaceae</taxon>
        <taxon>Mycolicibacterium</taxon>
    </lineage>
</organism>
<feature type="compositionally biased region" description="Low complexity" evidence="1">
    <location>
        <begin position="155"/>
        <end position="168"/>
    </location>
</feature>
<reference evidence="2 3" key="1">
    <citation type="journal article" date="2015" name="Genome Biol. Evol.">
        <title>Characterization of Three Mycobacterium spp. with Potential Use in Bioremediation by Genome Sequencing and Comparative Genomics.</title>
        <authorList>
            <person name="Das S."/>
            <person name="Pettersson B.M."/>
            <person name="Behra P.R."/>
            <person name="Ramesh M."/>
            <person name="Dasgupta S."/>
            <person name="Bhattacharya A."/>
            <person name="Kirsebom L.A."/>
        </authorList>
    </citation>
    <scope>NUCLEOTIDE SEQUENCE [LARGE SCALE GENOMIC DNA]</scope>
    <source>
        <strain evidence="2 3">DSM 44075</strain>
    </source>
</reference>
<evidence type="ECO:0000313" key="3">
    <source>
        <dbReference type="Proteomes" id="UP000036313"/>
    </source>
</evidence>
<feature type="region of interest" description="Disordered" evidence="1">
    <location>
        <begin position="148"/>
        <end position="168"/>
    </location>
</feature>
<accession>A0A0J6YG75</accession>
<name>A0A0J6YG75_9MYCO</name>
<comment type="caution">
    <text evidence="2">The sequence shown here is derived from an EMBL/GenBank/DDBJ whole genome shotgun (WGS) entry which is preliminary data.</text>
</comment>
<dbReference type="EMBL" id="JYNU01000036">
    <property type="protein sequence ID" value="KMO71881.1"/>
    <property type="molecule type" value="Genomic_DNA"/>
</dbReference>
<protein>
    <submittedName>
        <fullName evidence="2">Uncharacterized protein</fullName>
    </submittedName>
</protein>